<protein>
    <submittedName>
        <fullName evidence="3">Phosphoesterase</fullName>
    </submittedName>
</protein>
<accession>A0A179UN83</accession>
<dbReference type="CDD" id="cd07379">
    <property type="entry name" value="MPP_239FB"/>
    <property type="match status" value="1"/>
</dbReference>
<dbReference type="GeneID" id="8509597"/>
<feature type="compositionally biased region" description="Basic and acidic residues" evidence="1">
    <location>
        <begin position="160"/>
        <end position="174"/>
    </location>
</feature>
<evidence type="ECO:0000313" key="4">
    <source>
        <dbReference type="Proteomes" id="UP000002038"/>
    </source>
</evidence>
<name>A0A179UN83_BLAGS</name>
<reference evidence="4" key="1">
    <citation type="journal article" date="2015" name="PLoS Genet.">
        <title>The dynamic genome and transcriptome of the human fungal pathogen Blastomyces and close relative Emmonsia.</title>
        <authorList>
            <person name="Munoz J.F."/>
            <person name="Gauthier G.M."/>
            <person name="Desjardins C.A."/>
            <person name="Gallo J.E."/>
            <person name="Holder J."/>
            <person name="Sullivan T.D."/>
            <person name="Marty A.J."/>
            <person name="Carmen J.C."/>
            <person name="Chen Z."/>
            <person name="Ding L."/>
            <person name="Gujja S."/>
            <person name="Magrini V."/>
            <person name="Misas E."/>
            <person name="Mitreva M."/>
            <person name="Priest M."/>
            <person name="Saif S."/>
            <person name="Whiston E.A."/>
            <person name="Young S."/>
            <person name="Zeng Q."/>
            <person name="Goldman W.E."/>
            <person name="Mardis E.R."/>
            <person name="Taylor J.W."/>
            <person name="McEwen J.G."/>
            <person name="Clay O.K."/>
            <person name="Klein B.S."/>
            <person name="Cuomo C.A."/>
        </authorList>
    </citation>
    <scope>NUCLEOTIDE SEQUENCE [LARGE SCALE GENOMIC DNA]</scope>
    <source>
        <strain evidence="4">SLH14081</strain>
    </source>
</reference>
<dbReference type="PANTHER" id="PTHR12905:SF18">
    <property type="entry name" value="ESTER HYDROLASE, PUTATIVE (AFU_ORTHOLOGUE AFUA_4G03130)-RELATED"/>
    <property type="match status" value="1"/>
</dbReference>
<dbReference type="KEGG" id="bgh:BDBG_04928"/>
<sequence length="353" mass="39748">MYGATANFFVITSTTPRSINLPGWRQRSIAYKLLHKHPLHQSSTLSASRPSPSVLIKIVCISDTHNTQPDVPPGDVLIHAGDLTENGSFDEIQSQLSWLSSQPHQHKVVVAGNHDVLLDEGFLEKYPERRYGDSRTRRDLNWGTIHYIQNSSVTLNFERGYEKNPDHRPHRAADEGDESLQNRSTPPAIRSLSVYGSPWTPQYGVSAFQHARDEDVWTDIIPMNTDIVVVHGPPRHHLDTRDFHRAGCPLLRAEIARVKPSLVVFGHIHVANGREKEVVLDRTRRIYEGVMNNWGGWPSLVWMACCVLFARLKLVFIGQEKMANSARTAIFVNASSVEGPENLLLNDPIVVEL</sequence>
<dbReference type="Pfam" id="PF00149">
    <property type="entry name" value="Metallophos"/>
    <property type="match status" value="1"/>
</dbReference>
<dbReference type="AlphaFoldDB" id="A0A179UN83"/>
<gene>
    <name evidence="3" type="ORF">BDBG_04928</name>
</gene>
<feature type="region of interest" description="Disordered" evidence="1">
    <location>
        <begin position="160"/>
        <end position="185"/>
    </location>
</feature>
<evidence type="ECO:0000256" key="1">
    <source>
        <dbReference type="SAM" id="MobiDB-lite"/>
    </source>
</evidence>
<dbReference type="Gene3D" id="3.60.21.10">
    <property type="match status" value="1"/>
</dbReference>
<dbReference type="InterPro" id="IPR004843">
    <property type="entry name" value="Calcineurin-like_PHP"/>
</dbReference>
<dbReference type="InterPro" id="IPR029052">
    <property type="entry name" value="Metallo-depent_PP-like"/>
</dbReference>
<dbReference type="EMBL" id="GG657455">
    <property type="protein sequence ID" value="OAT08689.1"/>
    <property type="molecule type" value="Genomic_DNA"/>
</dbReference>
<keyword evidence="4" id="KW-1185">Reference proteome</keyword>
<evidence type="ECO:0000259" key="2">
    <source>
        <dbReference type="Pfam" id="PF00149"/>
    </source>
</evidence>
<evidence type="ECO:0000313" key="3">
    <source>
        <dbReference type="EMBL" id="OAT08689.1"/>
    </source>
</evidence>
<dbReference type="VEuPathDB" id="FungiDB:BDBG_04928"/>
<dbReference type="GO" id="GO:0016787">
    <property type="term" value="F:hydrolase activity"/>
    <property type="evidence" value="ECO:0007669"/>
    <property type="project" value="InterPro"/>
</dbReference>
<dbReference type="OrthoDB" id="630188at2759"/>
<organism evidence="3 4">
    <name type="scientific">Blastomyces gilchristii (strain SLH14081)</name>
    <name type="common">Blastomyces dermatitidis</name>
    <dbReference type="NCBI Taxonomy" id="559298"/>
    <lineage>
        <taxon>Eukaryota</taxon>
        <taxon>Fungi</taxon>
        <taxon>Dikarya</taxon>
        <taxon>Ascomycota</taxon>
        <taxon>Pezizomycotina</taxon>
        <taxon>Eurotiomycetes</taxon>
        <taxon>Eurotiomycetidae</taxon>
        <taxon>Onygenales</taxon>
        <taxon>Ajellomycetaceae</taxon>
        <taxon>Blastomyces</taxon>
    </lineage>
</organism>
<dbReference type="InterPro" id="IPR051693">
    <property type="entry name" value="UPF0046_metallophosphoest"/>
</dbReference>
<dbReference type="PANTHER" id="PTHR12905">
    <property type="entry name" value="METALLOPHOSPHOESTERASE"/>
    <property type="match status" value="1"/>
</dbReference>
<feature type="domain" description="Calcineurin-like phosphoesterase" evidence="2">
    <location>
        <begin position="57"/>
        <end position="270"/>
    </location>
</feature>
<dbReference type="Proteomes" id="UP000002038">
    <property type="component" value="Unassembled WGS sequence"/>
</dbReference>
<dbReference type="SUPFAM" id="SSF56300">
    <property type="entry name" value="Metallo-dependent phosphatases"/>
    <property type="match status" value="1"/>
</dbReference>
<proteinExistence type="predicted"/>
<dbReference type="RefSeq" id="XP_002625064.1">
    <property type="nucleotide sequence ID" value="XM_002625018.2"/>
</dbReference>